<dbReference type="AlphaFoldDB" id="A0A814CM14"/>
<comment type="caution">
    <text evidence="1">The sequence shown here is derived from an EMBL/GenBank/DDBJ whole genome shotgun (WGS) entry which is preliminary data.</text>
</comment>
<gene>
    <name evidence="1" type="ORF">GPM918_LOCUS10795</name>
    <name evidence="2" type="ORF">SRO942_LOCUS10796</name>
</gene>
<proteinExistence type="predicted"/>
<reference evidence="1" key="1">
    <citation type="submission" date="2021-02" db="EMBL/GenBank/DDBJ databases">
        <authorList>
            <person name="Nowell W R."/>
        </authorList>
    </citation>
    <scope>NUCLEOTIDE SEQUENCE</scope>
</reference>
<evidence type="ECO:0000313" key="2">
    <source>
        <dbReference type="EMBL" id="CAF3719000.1"/>
    </source>
</evidence>
<dbReference type="EMBL" id="CAJOBC010002161">
    <property type="protein sequence ID" value="CAF3719000.1"/>
    <property type="molecule type" value="Genomic_DNA"/>
</dbReference>
<accession>A0A814CM14</accession>
<protein>
    <submittedName>
        <fullName evidence="1">Uncharacterized protein</fullName>
    </submittedName>
</protein>
<evidence type="ECO:0000313" key="1">
    <source>
        <dbReference type="EMBL" id="CAF0942645.1"/>
    </source>
</evidence>
<name>A0A814CM14_9BILA</name>
<evidence type="ECO:0000313" key="3">
    <source>
        <dbReference type="Proteomes" id="UP000663829"/>
    </source>
</evidence>
<sequence length="70" mass="8093">MKHHEHSFEDTIATTIDGNDSFVDIDHNNSKDFELLADDDPEITTSRSSQSNHSLIRQHALLKEWELMID</sequence>
<dbReference type="Proteomes" id="UP000663829">
    <property type="component" value="Unassembled WGS sequence"/>
</dbReference>
<keyword evidence="3" id="KW-1185">Reference proteome</keyword>
<dbReference type="EMBL" id="CAJNOQ010002161">
    <property type="protein sequence ID" value="CAF0942645.1"/>
    <property type="molecule type" value="Genomic_DNA"/>
</dbReference>
<dbReference type="Proteomes" id="UP000681722">
    <property type="component" value="Unassembled WGS sequence"/>
</dbReference>
<organism evidence="1 3">
    <name type="scientific">Didymodactylos carnosus</name>
    <dbReference type="NCBI Taxonomy" id="1234261"/>
    <lineage>
        <taxon>Eukaryota</taxon>
        <taxon>Metazoa</taxon>
        <taxon>Spiralia</taxon>
        <taxon>Gnathifera</taxon>
        <taxon>Rotifera</taxon>
        <taxon>Eurotatoria</taxon>
        <taxon>Bdelloidea</taxon>
        <taxon>Philodinida</taxon>
        <taxon>Philodinidae</taxon>
        <taxon>Didymodactylos</taxon>
    </lineage>
</organism>